<organism evidence="1 2">
    <name type="scientific">Lomentospora prolificans</name>
    <dbReference type="NCBI Taxonomy" id="41688"/>
    <lineage>
        <taxon>Eukaryota</taxon>
        <taxon>Fungi</taxon>
        <taxon>Dikarya</taxon>
        <taxon>Ascomycota</taxon>
        <taxon>Pezizomycotina</taxon>
        <taxon>Sordariomycetes</taxon>
        <taxon>Hypocreomycetidae</taxon>
        <taxon>Microascales</taxon>
        <taxon>Microascaceae</taxon>
        <taxon>Lomentospora</taxon>
    </lineage>
</organism>
<accession>A0A2N3N2P8</accession>
<proteinExistence type="predicted"/>
<dbReference type="InParanoid" id="A0A2N3N2P8"/>
<dbReference type="Proteomes" id="UP000233524">
    <property type="component" value="Unassembled WGS sequence"/>
</dbReference>
<dbReference type="PANTHER" id="PTHR39600:SF1">
    <property type="entry name" value="PEPTIDASE INHIBITOR I78 FAMILY PROTEIN"/>
    <property type="match status" value="1"/>
</dbReference>
<name>A0A2N3N2P8_9PEZI</name>
<evidence type="ECO:0000313" key="2">
    <source>
        <dbReference type="Proteomes" id="UP000233524"/>
    </source>
</evidence>
<keyword evidence="2" id="KW-1185">Reference proteome</keyword>
<dbReference type="PANTHER" id="PTHR39600">
    <property type="entry name" value="PEPTIDASE INHIBITOR I78 FAMILY PROTEIN"/>
    <property type="match status" value="1"/>
</dbReference>
<gene>
    <name evidence="1" type="ORF">jhhlp_006771</name>
</gene>
<dbReference type="OrthoDB" id="10013825at2759"/>
<evidence type="ECO:0008006" key="3">
    <source>
        <dbReference type="Google" id="ProtNLM"/>
    </source>
</evidence>
<dbReference type="Gene3D" id="3.30.10.10">
    <property type="entry name" value="Trypsin Inhibitor V, subunit A"/>
    <property type="match status" value="1"/>
</dbReference>
<dbReference type="Pfam" id="PF11720">
    <property type="entry name" value="Inhibitor_I78"/>
    <property type="match status" value="1"/>
</dbReference>
<evidence type="ECO:0000313" key="1">
    <source>
        <dbReference type="EMBL" id="PKS06697.1"/>
    </source>
</evidence>
<comment type="caution">
    <text evidence="1">The sequence shown here is derived from an EMBL/GenBank/DDBJ whole genome shotgun (WGS) entry which is preliminary data.</text>
</comment>
<protein>
    <recommendedName>
        <fullName evidence="3">Proteinase inhibitor I78</fullName>
    </recommendedName>
</protein>
<dbReference type="AlphaFoldDB" id="A0A2N3N2P8"/>
<reference evidence="1 2" key="1">
    <citation type="journal article" date="2017" name="G3 (Bethesda)">
        <title>First Draft Genome Sequence of the Pathogenic Fungus Lomentospora prolificans (Formerly Scedosporium prolificans).</title>
        <authorList>
            <person name="Luo R."/>
            <person name="Zimin A."/>
            <person name="Workman R."/>
            <person name="Fan Y."/>
            <person name="Pertea G."/>
            <person name="Grossman N."/>
            <person name="Wear M.P."/>
            <person name="Jia B."/>
            <person name="Miller H."/>
            <person name="Casadevall A."/>
            <person name="Timp W."/>
            <person name="Zhang S.X."/>
            <person name="Salzberg S.L."/>
        </authorList>
    </citation>
    <scope>NUCLEOTIDE SEQUENCE [LARGE SCALE GENOMIC DNA]</scope>
    <source>
        <strain evidence="1 2">JHH-5317</strain>
    </source>
</reference>
<dbReference type="InterPro" id="IPR021719">
    <property type="entry name" value="Prot_inh_I78"/>
</dbReference>
<dbReference type="EMBL" id="NLAX01001033">
    <property type="protein sequence ID" value="PKS06697.1"/>
    <property type="molecule type" value="Genomic_DNA"/>
</dbReference>
<sequence>MPLVVPGVMTGSSDKADEWMQKLMGKTLSDDTSNETCFCKKDLPEQCRVIKPGQMVTKDHKPDRLNIQVKEDGTVEHVHYG</sequence>
<dbReference type="VEuPathDB" id="FungiDB:jhhlp_006771"/>
<dbReference type="STRING" id="41688.A0A2N3N2P8"/>